<dbReference type="EMBL" id="CM037020">
    <property type="protein sequence ID" value="KAH7670176.1"/>
    <property type="molecule type" value="Genomic_DNA"/>
</dbReference>
<gene>
    <name evidence="1" type="ORF">IHE45_10G007800</name>
</gene>
<evidence type="ECO:0000313" key="2">
    <source>
        <dbReference type="Proteomes" id="UP000827976"/>
    </source>
</evidence>
<keyword evidence="2" id="KW-1185">Reference proteome</keyword>
<sequence length="503" mass="54300">MKGEKQKQKQKEKQKRKEKKRERGGGGGGDGKETEPCNNIEPSSLHYTNSDPLFTTSSSSTPVIAATADDPSDKDTNNKRHSSSSFSDRNPTSTESSPINMSPWSNSHTHTTTTTTTTNNNNNNNNNAAPPAADLFPTGTGLVGSLVREEGHIYSLAASSGLLFTGSDSKNIRVWRNQKEFSGFKSSSGLVKAIVISSGRVFTGHQDGKIRVWRQSPKDPKVHKRVGTLPTLKDLIKLSINPRNYVQPRRRKGRHAAAKFRHSDAVSCLSMDEAHGLLYTGSWDRTFKVWRVADSKCLESVQAHEDTVNAVVVVALEGLVFTGSADGTVKMWRKEMTAPEKRTTRHELQGTVLRQDSAVTALAVGPGALVVYAGSSDGVVNFWERDGGRMAHGGELRGHRQAVLCVAAAGAMVFSGSADSTICVWRREGAVHACVSVLTGHAGPVKCLAVEPDVEAPGGAAIWVLYSGSLDKSVKVWKVAEQLSMTTELTGGERSGQPLFDTY</sequence>
<name>A0ACB7V905_DIOAL</name>
<comment type="caution">
    <text evidence="1">The sequence shown here is derived from an EMBL/GenBank/DDBJ whole genome shotgun (WGS) entry which is preliminary data.</text>
</comment>
<organism evidence="1 2">
    <name type="scientific">Dioscorea alata</name>
    <name type="common">Purple yam</name>
    <dbReference type="NCBI Taxonomy" id="55571"/>
    <lineage>
        <taxon>Eukaryota</taxon>
        <taxon>Viridiplantae</taxon>
        <taxon>Streptophyta</taxon>
        <taxon>Embryophyta</taxon>
        <taxon>Tracheophyta</taxon>
        <taxon>Spermatophyta</taxon>
        <taxon>Magnoliopsida</taxon>
        <taxon>Liliopsida</taxon>
        <taxon>Dioscoreales</taxon>
        <taxon>Dioscoreaceae</taxon>
        <taxon>Dioscorea</taxon>
    </lineage>
</organism>
<dbReference type="Proteomes" id="UP000827976">
    <property type="component" value="Chromosome 10"/>
</dbReference>
<reference evidence="2" key="1">
    <citation type="journal article" date="2022" name="Nat. Commun.">
        <title>Chromosome evolution and the genetic basis of agronomically important traits in greater yam.</title>
        <authorList>
            <person name="Bredeson J.V."/>
            <person name="Lyons J.B."/>
            <person name="Oniyinde I.O."/>
            <person name="Okereke N.R."/>
            <person name="Kolade O."/>
            <person name="Nnabue I."/>
            <person name="Nwadili C.O."/>
            <person name="Hribova E."/>
            <person name="Parker M."/>
            <person name="Nwogha J."/>
            <person name="Shu S."/>
            <person name="Carlson J."/>
            <person name="Kariba R."/>
            <person name="Muthemba S."/>
            <person name="Knop K."/>
            <person name="Barton G.J."/>
            <person name="Sherwood A.V."/>
            <person name="Lopez-Montes A."/>
            <person name="Asiedu R."/>
            <person name="Jamnadass R."/>
            <person name="Muchugi A."/>
            <person name="Goodstein D."/>
            <person name="Egesi C.N."/>
            <person name="Featherston J."/>
            <person name="Asfaw A."/>
            <person name="Simpson G.G."/>
            <person name="Dolezel J."/>
            <person name="Hendre P.S."/>
            <person name="Van Deynze A."/>
            <person name="Kumar P.L."/>
            <person name="Obidiegwu J.E."/>
            <person name="Bhattacharjee R."/>
            <person name="Rokhsar D.S."/>
        </authorList>
    </citation>
    <scope>NUCLEOTIDE SEQUENCE [LARGE SCALE GENOMIC DNA]</scope>
    <source>
        <strain evidence="2">cv. TDa95/00328</strain>
    </source>
</reference>
<keyword evidence="1" id="KW-0808">Transferase</keyword>
<accession>A0ACB7V905</accession>
<protein>
    <submittedName>
        <fullName evidence="1">[Myosin heavy-chain] kinase protein</fullName>
        <ecNumber evidence="1">2.7.11.7</ecNumber>
    </submittedName>
</protein>
<evidence type="ECO:0000313" key="1">
    <source>
        <dbReference type="EMBL" id="KAH7670176.1"/>
    </source>
</evidence>
<keyword evidence="1" id="KW-0418">Kinase</keyword>
<proteinExistence type="predicted"/>
<dbReference type="EC" id="2.7.11.7" evidence="1"/>